<gene>
    <name evidence="1" type="ORF">GCM10023187_09990</name>
</gene>
<dbReference type="EMBL" id="BAABHB010000002">
    <property type="protein sequence ID" value="GAA4398884.1"/>
    <property type="molecule type" value="Genomic_DNA"/>
</dbReference>
<protein>
    <recommendedName>
        <fullName evidence="3">Copper homeostasis protein (Lipoprotein)</fullName>
    </recommendedName>
</protein>
<comment type="caution">
    <text evidence="1">The sequence shown here is derived from an EMBL/GenBank/DDBJ whole genome shotgun (WGS) entry which is preliminary data.</text>
</comment>
<evidence type="ECO:0000313" key="1">
    <source>
        <dbReference type="EMBL" id="GAA4398884.1"/>
    </source>
</evidence>
<dbReference type="Pfam" id="PF04170">
    <property type="entry name" value="NlpE"/>
    <property type="match status" value="1"/>
</dbReference>
<sequence length="155" mass="17125">MIILSLVILAACARTKPAATVSGGPVISTDTGAPPVNRVVYEGLLPCPKCKGIQTELTLNINPNNSRQLYQLKQVYLGTSKGDRTYTKQGTYITLRGTATDNDAMVVQLDPNKPREIKNYLRINDDTLRLLDRQKRLVSTSEPAWLVRKQPESGN</sequence>
<keyword evidence="2" id="KW-1185">Reference proteome</keyword>
<dbReference type="Proteomes" id="UP001500936">
    <property type="component" value="Unassembled WGS sequence"/>
</dbReference>
<dbReference type="Gene3D" id="2.40.128.640">
    <property type="match status" value="1"/>
</dbReference>
<reference evidence="2" key="1">
    <citation type="journal article" date="2019" name="Int. J. Syst. Evol. Microbiol.">
        <title>The Global Catalogue of Microorganisms (GCM) 10K type strain sequencing project: providing services to taxonomists for standard genome sequencing and annotation.</title>
        <authorList>
            <consortium name="The Broad Institute Genomics Platform"/>
            <consortium name="The Broad Institute Genome Sequencing Center for Infectious Disease"/>
            <person name="Wu L."/>
            <person name="Ma J."/>
        </authorList>
    </citation>
    <scope>NUCLEOTIDE SEQUENCE [LARGE SCALE GENOMIC DNA]</scope>
    <source>
        <strain evidence="2">JCM 17925</strain>
    </source>
</reference>
<proteinExistence type="predicted"/>
<accession>A0ABP8K1K7</accession>
<evidence type="ECO:0008006" key="3">
    <source>
        <dbReference type="Google" id="ProtNLM"/>
    </source>
</evidence>
<name>A0ABP8K1K7_9BACT</name>
<evidence type="ECO:0000313" key="2">
    <source>
        <dbReference type="Proteomes" id="UP001500936"/>
    </source>
</evidence>
<dbReference type="InterPro" id="IPR007298">
    <property type="entry name" value="Cu-R_lipoprotein_NlpE"/>
</dbReference>
<organism evidence="1 2">
    <name type="scientific">Nibrella viscosa</name>
    <dbReference type="NCBI Taxonomy" id="1084524"/>
    <lineage>
        <taxon>Bacteria</taxon>
        <taxon>Pseudomonadati</taxon>
        <taxon>Bacteroidota</taxon>
        <taxon>Cytophagia</taxon>
        <taxon>Cytophagales</taxon>
        <taxon>Spirosomataceae</taxon>
        <taxon>Nibrella</taxon>
    </lineage>
</organism>